<evidence type="ECO:0000256" key="1">
    <source>
        <dbReference type="ARBA" id="ARBA00004123"/>
    </source>
</evidence>
<feature type="region of interest" description="Disordered" evidence="8">
    <location>
        <begin position="554"/>
        <end position="578"/>
    </location>
</feature>
<keyword evidence="4" id="KW-0498">Mitosis</keyword>
<comment type="subcellular location">
    <subcellularLocation>
        <location evidence="1">Nucleus</location>
    </subcellularLocation>
</comment>
<protein>
    <submittedName>
        <fullName evidence="9">Uncharacterized protein</fullName>
    </submittedName>
</protein>
<sequence>MSATSNIHLIMFPLAAEYRTAAHRIAPWVRSRAQTTQYRKLVALSISCLQSVVNEPNVPVEVVLNAYLQLIQAFIDETLNQTYIEALLNKASTLALRTGHIEFKLTLDSLSISQMRIVNYKAALKISKRCLKDLSVIRLQDPTQFYGTNLHALFYVHSLIHFRMLMDSDYRRAIQFYDDSIMPHINTAAREVAPSEDGHNTVDDVRVYFQVYRALSQIQLGQMNDATQTLLGISPNYSYQAYPQIRMMELMCNLFVGIYNADKANIDIYHEKMVEFITSQQEDCQDSDNWDNWREDGKFTIKTNTLQADSHKNNSSSFLIHKVEFEVKWLSKGAVLVLGNLLSGIAFMVRSPDKKRAGSCFKEGLRVIEYELLSSAETGSVKPKLSFSQLEMRQRYMQLMKCFLLFYACLDSFIHFRWDEIKHDEPTSYLSQLLQLQDAQYLPEHLGELFWPFTLYLSGVYFQATGALSTAQGMFTKIRSVSPRYSEMHTLATLNLFLIIGADSVEPTHEIVRLRQDCLHDIKRGLNNTKNLLRAKAWGIVDLGYSNTSSYRVTKSPSPIKREPNEEPVTDTPPGSGGVTINPKYSELSTQQKIATLLEDMGCVSSSQMRCIMAFICIDRFEADVQLGIARNSVSSCQKYNDPIWSWIMGQTLARLLECEGKTQESQAQSESNTALELKAQTIINKNYKG</sequence>
<keyword evidence="3" id="KW-0132">Cell division</keyword>
<dbReference type="AlphaFoldDB" id="A0A1E3PGZ1"/>
<dbReference type="Pfam" id="PF10345">
    <property type="entry name" value="Cohesin_load"/>
    <property type="match status" value="1"/>
</dbReference>
<keyword evidence="10" id="KW-1185">Reference proteome</keyword>
<evidence type="ECO:0000256" key="6">
    <source>
        <dbReference type="ARBA" id="ARBA00023242"/>
    </source>
</evidence>
<keyword evidence="7" id="KW-0131">Cell cycle</keyword>
<name>A0A1E3PGZ1_9ASCO</name>
<comment type="similarity">
    <text evidence="2">Belongs to the SCC4/mau-2 family.</text>
</comment>
<evidence type="ECO:0000256" key="3">
    <source>
        <dbReference type="ARBA" id="ARBA00022618"/>
    </source>
</evidence>
<gene>
    <name evidence="9" type="ORF">NADFUDRAFT_52333</name>
</gene>
<dbReference type="GO" id="GO:0051301">
    <property type="term" value="P:cell division"/>
    <property type="evidence" value="ECO:0007669"/>
    <property type="project" value="UniProtKB-KW"/>
</dbReference>
<dbReference type="GO" id="GO:0007064">
    <property type="term" value="P:mitotic sister chromatid cohesion"/>
    <property type="evidence" value="ECO:0007669"/>
    <property type="project" value="InterPro"/>
</dbReference>
<dbReference type="GO" id="GO:0007059">
    <property type="term" value="P:chromosome segregation"/>
    <property type="evidence" value="ECO:0007669"/>
    <property type="project" value="UniProtKB-KW"/>
</dbReference>
<keyword evidence="5" id="KW-0159">Chromosome partition</keyword>
<evidence type="ECO:0000313" key="9">
    <source>
        <dbReference type="EMBL" id="ODQ64706.1"/>
    </source>
</evidence>
<dbReference type="STRING" id="857566.A0A1E3PGZ1"/>
<dbReference type="OrthoDB" id="5565328at2759"/>
<dbReference type="Proteomes" id="UP000095009">
    <property type="component" value="Unassembled WGS sequence"/>
</dbReference>
<keyword evidence="6" id="KW-0539">Nucleus</keyword>
<dbReference type="InterPro" id="IPR019440">
    <property type="entry name" value="MAU2"/>
</dbReference>
<organism evidence="9 10">
    <name type="scientific">Nadsonia fulvescens var. elongata DSM 6958</name>
    <dbReference type="NCBI Taxonomy" id="857566"/>
    <lineage>
        <taxon>Eukaryota</taxon>
        <taxon>Fungi</taxon>
        <taxon>Dikarya</taxon>
        <taxon>Ascomycota</taxon>
        <taxon>Saccharomycotina</taxon>
        <taxon>Dipodascomycetes</taxon>
        <taxon>Dipodascales</taxon>
        <taxon>Dipodascales incertae sedis</taxon>
        <taxon>Nadsonia</taxon>
    </lineage>
</organism>
<dbReference type="EMBL" id="KV454411">
    <property type="protein sequence ID" value="ODQ64706.1"/>
    <property type="molecule type" value="Genomic_DNA"/>
</dbReference>
<evidence type="ECO:0000313" key="10">
    <source>
        <dbReference type="Proteomes" id="UP000095009"/>
    </source>
</evidence>
<evidence type="ECO:0000256" key="5">
    <source>
        <dbReference type="ARBA" id="ARBA00022829"/>
    </source>
</evidence>
<accession>A0A1E3PGZ1</accession>
<evidence type="ECO:0000256" key="4">
    <source>
        <dbReference type="ARBA" id="ARBA00022776"/>
    </source>
</evidence>
<evidence type="ECO:0000256" key="8">
    <source>
        <dbReference type="SAM" id="MobiDB-lite"/>
    </source>
</evidence>
<proteinExistence type="inferred from homology"/>
<dbReference type="GO" id="GO:0005634">
    <property type="term" value="C:nucleus"/>
    <property type="evidence" value="ECO:0007669"/>
    <property type="project" value="UniProtKB-SubCell"/>
</dbReference>
<evidence type="ECO:0000256" key="2">
    <source>
        <dbReference type="ARBA" id="ARBA00008585"/>
    </source>
</evidence>
<dbReference type="PANTHER" id="PTHR21394">
    <property type="entry name" value="MAU2 CHROMATID COHESION FACTOR HOMOLOG"/>
    <property type="match status" value="1"/>
</dbReference>
<evidence type="ECO:0000256" key="7">
    <source>
        <dbReference type="ARBA" id="ARBA00023306"/>
    </source>
</evidence>
<reference evidence="9 10" key="1">
    <citation type="journal article" date="2016" name="Proc. Natl. Acad. Sci. U.S.A.">
        <title>Comparative genomics of biotechnologically important yeasts.</title>
        <authorList>
            <person name="Riley R."/>
            <person name="Haridas S."/>
            <person name="Wolfe K.H."/>
            <person name="Lopes M.R."/>
            <person name="Hittinger C.T."/>
            <person name="Goeker M."/>
            <person name="Salamov A.A."/>
            <person name="Wisecaver J.H."/>
            <person name="Long T.M."/>
            <person name="Calvey C.H."/>
            <person name="Aerts A.L."/>
            <person name="Barry K.W."/>
            <person name="Choi C."/>
            <person name="Clum A."/>
            <person name="Coughlan A.Y."/>
            <person name="Deshpande S."/>
            <person name="Douglass A.P."/>
            <person name="Hanson S.J."/>
            <person name="Klenk H.-P."/>
            <person name="LaButti K.M."/>
            <person name="Lapidus A."/>
            <person name="Lindquist E.A."/>
            <person name="Lipzen A.M."/>
            <person name="Meier-Kolthoff J.P."/>
            <person name="Ohm R.A."/>
            <person name="Otillar R.P."/>
            <person name="Pangilinan J.L."/>
            <person name="Peng Y."/>
            <person name="Rokas A."/>
            <person name="Rosa C.A."/>
            <person name="Scheuner C."/>
            <person name="Sibirny A.A."/>
            <person name="Slot J.C."/>
            <person name="Stielow J.B."/>
            <person name="Sun H."/>
            <person name="Kurtzman C.P."/>
            <person name="Blackwell M."/>
            <person name="Grigoriev I.V."/>
            <person name="Jeffries T.W."/>
        </authorList>
    </citation>
    <scope>NUCLEOTIDE SEQUENCE [LARGE SCALE GENOMIC DNA]</scope>
    <source>
        <strain evidence="9 10">DSM 6958</strain>
    </source>
</reference>